<dbReference type="OrthoDB" id="6189127at2"/>
<sequence>MSFAHVLELDSQTGLLERLGLLTNFGSNLIVINGQTGYGKSWLAQRYLEVGASNKNQCLLSCHVNQDDSQRRMLMLSQIMSDALFDQHDTLIDSLEHIVGNDECDIAIVIDDANLLSESLVLELWALVLAAQIQPNWRINILLFTKTGHFESILARISYGQDLKPVELDIDLLSEIEARRFFESLVVRYVDDSAEKRVRNAFKKVSPTPGDIMALGEMKMEKRIIIRSIIDSPLNIALLVLLLLLLIASGYWWMQPDPDDKAQQITRYLEQTAIPTITDPAVSSDSAESMQSMDMKTAENSVNTPKGAAQVGEDDSNALPPVVTDNVISVGNEDNQQRVVIDSEVVDALLEDKSDSSPGNEPDKTNNLDSTEQNDPKKAPHHSSSSLINIVPKAEVATNKVASVTAMGTFSYALDALKALPARSYTLQLGAMTDKRDVQAFLDKHNLNDEVRIYPTLRNDKEWFIITYQDYPTIQAARDAADALPEVLKLVNPWAKSISQVHKEIDQAK</sequence>
<comment type="caution">
    <text evidence="4">The sequence shown here is derived from an EMBL/GenBank/DDBJ whole genome shotgun (WGS) entry which is preliminary data.</text>
</comment>
<dbReference type="PANTHER" id="PTHR35894:SF7">
    <property type="entry name" value="GENERAL SECRETION PATHWAY PROTEIN A-RELATED"/>
    <property type="match status" value="1"/>
</dbReference>
<evidence type="ECO:0000259" key="3">
    <source>
        <dbReference type="PROSITE" id="PS51724"/>
    </source>
</evidence>
<evidence type="ECO:0000256" key="1">
    <source>
        <dbReference type="SAM" id="MobiDB-lite"/>
    </source>
</evidence>
<evidence type="ECO:0000256" key="2">
    <source>
        <dbReference type="SAM" id="Phobius"/>
    </source>
</evidence>
<keyword evidence="4" id="KW-0131">Cell cycle</keyword>
<accession>A0A511QHD0</accession>
<dbReference type="GO" id="GO:0016887">
    <property type="term" value="F:ATP hydrolysis activity"/>
    <property type="evidence" value="ECO:0007669"/>
    <property type="project" value="InterPro"/>
</dbReference>
<dbReference type="GO" id="GO:0051301">
    <property type="term" value="P:cell division"/>
    <property type="evidence" value="ECO:0007669"/>
    <property type="project" value="UniProtKB-KW"/>
</dbReference>
<dbReference type="InterPro" id="IPR027417">
    <property type="entry name" value="P-loop_NTPase"/>
</dbReference>
<dbReference type="PROSITE" id="PS51724">
    <property type="entry name" value="SPOR"/>
    <property type="match status" value="1"/>
</dbReference>
<dbReference type="Proteomes" id="UP000321922">
    <property type="component" value="Unassembled WGS sequence"/>
</dbReference>
<feature type="region of interest" description="Disordered" evidence="1">
    <location>
        <begin position="350"/>
        <end position="387"/>
    </location>
</feature>
<protein>
    <submittedName>
        <fullName evidence="4">Cell division protein DamX</fullName>
    </submittedName>
</protein>
<dbReference type="InterPro" id="IPR007730">
    <property type="entry name" value="SPOR-like_dom"/>
</dbReference>
<dbReference type="Pfam" id="PF05036">
    <property type="entry name" value="SPOR"/>
    <property type="match status" value="1"/>
</dbReference>
<dbReference type="SUPFAM" id="SSF52540">
    <property type="entry name" value="P-loop containing nucleoside triphosphate hydrolases"/>
    <property type="match status" value="1"/>
</dbReference>
<dbReference type="PANTHER" id="PTHR35894">
    <property type="entry name" value="GENERAL SECRETION PATHWAY PROTEIN A-RELATED"/>
    <property type="match status" value="1"/>
</dbReference>
<gene>
    <name evidence="4" type="ORF">VSA01S_28200</name>
</gene>
<feature type="compositionally biased region" description="Basic and acidic residues" evidence="1">
    <location>
        <begin position="350"/>
        <end position="366"/>
    </location>
</feature>
<keyword evidence="2" id="KW-1133">Transmembrane helix</keyword>
<dbReference type="InterPro" id="IPR052026">
    <property type="entry name" value="ExeA_AAA_ATPase_DNA-bind"/>
</dbReference>
<dbReference type="EMBL" id="BJXJ01000030">
    <property type="protein sequence ID" value="GEM76708.1"/>
    <property type="molecule type" value="Genomic_DNA"/>
</dbReference>
<dbReference type="RefSeq" id="WP_039979999.1">
    <property type="nucleotide sequence ID" value="NZ_BAOJ01000025.1"/>
</dbReference>
<keyword evidence="4" id="KW-0132">Cell division</keyword>
<keyword evidence="5" id="KW-1185">Reference proteome</keyword>
<organism evidence="4 5">
    <name type="scientific">Vibrio sagamiensis NBRC 104589</name>
    <dbReference type="NCBI Taxonomy" id="1219064"/>
    <lineage>
        <taxon>Bacteria</taxon>
        <taxon>Pseudomonadati</taxon>
        <taxon>Pseudomonadota</taxon>
        <taxon>Gammaproteobacteria</taxon>
        <taxon>Vibrionales</taxon>
        <taxon>Vibrionaceae</taxon>
        <taxon>Vibrio</taxon>
    </lineage>
</organism>
<feature type="transmembrane region" description="Helical" evidence="2">
    <location>
        <begin position="232"/>
        <end position="254"/>
    </location>
</feature>
<dbReference type="AlphaFoldDB" id="A0A511QHD0"/>
<reference evidence="4 5" key="1">
    <citation type="submission" date="2019-07" db="EMBL/GenBank/DDBJ databases">
        <title>Whole genome shotgun sequence of Vibrio sagamiensis NBRC 104589.</title>
        <authorList>
            <person name="Hosoyama A."/>
            <person name="Uohara A."/>
            <person name="Ohji S."/>
            <person name="Ichikawa N."/>
        </authorList>
    </citation>
    <scope>NUCLEOTIDE SEQUENCE [LARGE SCALE GENOMIC DNA]</scope>
    <source>
        <strain evidence="4 5">NBRC 104589</strain>
    </source>
</reference>
<dbReference type="Gene3D" id="3.30.70.1070">
    <property type="entry name" value="Sporulation related repeat"/>
    <property type="match status" value="1"/>
</dbReference>
<dbReference type="InterPro" id="IPR049945">
    <property type="entry name" value="AAA_22"/>
</dbReference>
<feature type="domain" description="SPOR" evidence="3">
    <location>
        <begin position="419"/>
        <end position="497"/>
    </location>
</feature>
<evidence type="ECO:0000313" key="5">
    <source>
        <dbReference type="Proteomes" id="UP000321922"/>
    </source>
</evidence>
<dbReference type="InterPro" id="IPR036680">
    <property type="entry name" value="SPOR-like_sf"/>
</dbReference>
<keyword evidence="2" id="KW-0812">Transmembrane</keyword>
<dbReference type="Pfam" id="PF13401">
    <property type="entry name" value="AAA_22"/>
    <property type="match status" value="1"/>
</dbReference>
<proteinExistence type="predicted"/>
<feature type="region of interest" description="Disordered" evidence="1">
    <location>
        <begin position="277"/>
        <end position="322"/>
    </location>
</feature>
<keyword evidence="2" id="KW-0472">Membrane</keyword>
<dbReference type="GO" id="GO:0042834">
    <property type="term" value="F:peptidoglycan binding"/>
    <property type="evidence" value="ECO:0007669"/>
    <property type="project" value="InterPro"/>
</dbReference>
<feature type="compositionally biased region" description="Polar residues" evidence="1">
    <location>
        <begin position="281"/>
        <end position="304"/>
    </location>
</feature>
<name>A0A511QHD0_9VIBR</name>
<evidence type="ECO:0000313" key="4">
    <source>
        <dbReference type="EMBL" id="GEM76708.1"/>
    </source>
</evidence>